<name>A0A4Q9DWS1_9BACL</name>
<dbReference type="InterPro" id="IPR010559">
    <property type="entry name" value="Sig_transdc_His_kin_internal"/>
</dbReference>
<dbReference type="OrthoDB" id="1729609at2"/>
<dbReference type="SUPFAM" id="SSF55874">
    <property type="entry name" value="ATPase domain of HSP90 chaperone/DNA topoisomerase II/histidine kinase"/>
    <property type="match status" value="1"/>
</dbReference>
<protein>
    <recommendedName>
        <fullName evidence="6">Sensor histidine kinase</fullName>
    </recommendedName>
</protein>
<sequence length="607" mass="70795">MLKISHERSKTISALVRSNIKITSKKFFWRNLLILLACFTLPVLLLSISAYYIMQSNIKDMMNKNNRNLLSQVQNHLERITDDIYSVNLTFSSNPEMIGMLNQVLQYNPNTNPNFTNYSTFIRSVLVTSVASRPYLYSIYIYSDNPNKSFMSSIGGMVTLDSYFDRSWFDSFLQHQQDKVQAWNNVRSFKPYEFEKKPTQVITFYMRFFYDQGLVVLNVSKDYMEKKIKELNLFPNQAIFVLNEDNQPILQSDADYLLSEADLKTIFNQNDSSGTVEINKELYYVTAVTSPQNNWKYVSMTPLSALYKDWIRLGQIMILLLSVSILICIVLALIMTRRTYNKVSTIMNVVKLAESGLPIPQLPYGVKDEYDLIIQNILKSYIEHNNLKTEMMEKQYQMKIMELLSLQGQMNPHFLFNTLKSIFWMSFQLTHSKNEVSLMIENLSNMLYYMIGKQQNHLVSFAEEIQMTKNYIEIEQIRYKDKFEVIWEYPDHVEKYYTMKLLLQPIVENCIFHGLAERKGCIKIKLIEGKDDLLLHITDNGAGMSRAYVNEINNKLRQKQEFTGHVGMYNSNRRLALAFGDSYGMTVRSKLGKGTSVTVRLPYKLTT</sequence>
<dbReference type="PANTHER" id="PTHR34220">
    <property type="entry name" value="SENSOR HISTIDINE KINASE YPDA"/>
    <property type="match status" value="1"/>
</dbReference>
<organism evidence="4 5">
    <name type="scientific">Paenibacillus thalictri</name>
    <dbReference type="NCBI Taxonomy" id="2527873"/>
    <lineage>
        <taxon>Bacteria</taxon>
        <taxon>Bacillati</taxon>
        <taxon>Bacillota</taxon>
        <taxon>Bacilli</taxon>
        <taxon>Bacillales</taxon>
        <taxon>Paenibacillaceae</taxon>
        <taxon>Paenibacillus</taxon>
    </lineage>
</organism>
<dbReference type="GO" id="GO:0000155">
    <property type="term" value="F:phosphorelay sensor kinase activity"/>
    <property type="evidence" value="ECO:0007669"/>
    <property type="project" value="InterPro"/>
</dbReference>
<proteinExistence type="predicted"/>
<dbReference type="Pfam" id="PF02518">
    <property type="entry name" value="HATPase_c"/>
    <property type="match status" value="1"/>
</dbReference>
<dbReference type="Gene3D" id="3.30.565.10">
    <property type="entry name" value="Histidine kinase-like ATPase, C-terminal domain"/>
    <property type="match status" value="1"/>
</dbReference>
<dbReference type="EMBL" id="SIRE01000002">
    <property type="protein sequence ID" value="TBL81544.1"/>
    <property type="molecule type" value="Genomic_DNA"/>
</dbReference>
<reference evidence="4 5" key="1">
    <citation type="submission" date="2019-02" db="EMBL/GenBank/DDBJ databases">
        <title>Paenibacillus sp. nov., isolated from surface-sterilized tissue of Thalictrum simplex L.</title>
        <authorList>
            <person name="Tuo L."/>
        </authorList>
    </citation>
    <scope>NUCLEOTIDE SEQUENCE [LARGE SCALE GENOMIC DNA]</scope>
    <source>
        <strain evidence="4 5">N2SHLJ1</strain>
    </source>
</reference>
<evidence type="ECO:0000259" key="3">
    <source>
        <dbReference type="Pfam" id="PF06580"/>
    </source>
</evidence>
<dbReference type="InterPro" id="IPR036890">
    <property type="entry name" value="HATPase_C_sf"/>
</dbReference>
<dbReference type="Pfam" id="PF06580">
    <property type="entry name" value="His_kinase"/>
    <property type="match status" value="1"/>
</dbReference>
<dbReference type="GO" id="GO:0016020">
    <property type="term" value="C:membrane"/>
    <property type="evidence" value="ECO:0007669"/>
    <property type="project" value="InterPro"/>
</dbReference>
<evidence type="ECO:0000313" key="5">
    <source>
        <dbReference type="Proteomes" id="UP000293142"/>
    </source>
</evidence>
<comment type="caution">
    <text evidence="4">The sequence shown here is derived from an EMBL/GenBank/DDBJ whole genome shotgun (WGS) entry which is preliminary data.</text>
</comment>
<evidence type="ECO:0000256" key="1">
    <source>
        <dbReference type="SAM" id="Phobius"/>
    </source>
</evidence>
<keyword evidence="1" id="KW-1133">Transmembrane helix</keyword>
<evidence type="ECO:0000313" key="4">
    <source>
        <dbReference type="EMBL" id="TBL81544.1"/>
    </source>
</evidence>
<dbReference type="Proteomes" id="UP000293142">
    <property type="component" value="Unassembled WGS sequence"/>
</dbReference>
<feature type="domain" description="Histidine kinase/HSP90-like ATPase" evidence="2">
    <location>
        <begin position="500"/>
        <end position="603"/>
    </location>
</feature>
<evidence type="ECO:0008006" key="6">
    <source>
        <dbReference type="Google" id="ProtNLM"/>
    </source>
</evidence>
<dbReference type="Gene3D" id="3.30.450.20">
    <property type="entry name" value="PAS domain"/>
    <property type="match status" value="1"/>
</dbReference>
<accession>A0A4Q9DWS1</accession>
<dbReference type="InterPro" id="IPR050640">
    <property type="entry name" value="Bact_2-comp_sensor_kinase"/>
</dbReference>
<keyword evidence="5" id="KW-1185">Reference proteome</keyword>
<dbReference type="InterPro" id="IPR003594">
    <property type="entry name" value="HATPase_dom"/>
</dbReference>
<gene>
    <name evidence="4" type="ORF">EYB31_00580</name>
</gene>
<evidence type="ECO:0000259" key="2">
    <source>
        <dbReference type="Pfam" id="PF02518"/>
    </source>
</evidence>
<keyword evidence="1" id="KW-0812">Transmembrane</keyword>
<dbReference type="AlphaFoldDB" id="A0A4Q9DWS1"/>
<feature type="transmembrane region" description="Helical" evidence="1">
    <location>
        <begin position="310"/>
        <end position="334"/>
    </location>
</feature>
<feature type="transmembrane region" description="Helical" evidence="1">
    <location>
        <begin position="32"/>
        <end position="54"/>
    </location>
</feature>
<keyword evidence="1" id="KW-0472">Membrane</keyword>
<feature type="domain" description="Signal transduction histidine kinase internal region" evidence="3">
    <location>
        <begin position="401"/>
        <end position="483"/>
    </location>
</feature>
<dbReference type="PANTHER" id="PTHR34220:SF7">
    <property type="entry name" value="SENSOR HISTIDINE KINASE YPDA"/>
    <property type="match status" value="1"/>
</dbReference>